<keyword evidence="2" id="KW-1133">Transmembrane helix</keyword>
<organism evidence="3 4">
    <name type="scientific">Plasmodium gonderi</name>
    <dbReference type="NCBI Taxonomy" id="77519"/>
    <lineage>
        <taxon>Eukaryota</taxon>
        <taxon>Sar</taxon>
        <taxon>Alveolata</taxon>
        <taxon>Apicomplexa</taxon>
        <taxon>Aconoidasida</taxon>
        <taxon>Haemosporida</taxon>
        <taxon>Plasmodiidae</taxon>
        <taxon>Plasmodium</taxon>
        <taxon>Plasmodium (Plasmodium)</taxon>
    </lineage>
</organism>
<dbReference type="OMA" id="IYIAKDI"/>
<dbReference type="AlphaFoldDB" id="A0A1Y1JF14"/>
<keyword evidence="2" id="KW-0472">Membrane</keyword>
<evidence type="ECO:0000256" key="1">
    <source>
        <dbReference type="SAM" id="MobiDB-lite"/>
    </source>
</evidence>
<dbReference type="OrthoDB" id="370088at2759"/>
<comment type="caution">
    <text evidence="3">The sequence shown here is derived from an EMBL/GenBank/DDBJ whole genome shotgun (WGS) entry which is preliminary data.</text>
</comment>
<feature type="transmembrane region" description="Helical" evidence="2">
    <location>
        <begin position="20"/>
        <end position="42"/>
    </location>
</feature>
<gene>
    <name evidence="3" type="ORF">PGO_090380</name>
</gene>
<keyword evidence="4" id="KW-1185">Reference proteome</keyword>
<dbReference type="RefSeq" id="XP_028543429.1">
    <property type="nucleotide sequence ID" value="XM_028687628.1"/>
</dbReference>
<protein>
    <submittedName>
        <fullName evidence="3">Uncharacterized protein</fullName>
    </submittedName>
</protein>
<evidence type="ECO:0000256" key="2">
    <source>
        <dbReference type="SAM" id="Phobius"/>
    </source>
</evidence>
<evidence type="ECO:0000313" key="4">
    <source>
        <dbReference type="Proteomes" id="UP000195521"/>
    </source>
</evidence>
<feature type="compositionally biased region" description="Polar residues" evidence="1">
    <location>
        <begin position="137"/>
        <end position="156"/>
    </location>
</feature>
<dbReference type="Proteomes" id="UP000195521">
    <property type="component" value="Unassembled WGS sequence"/>
</dbReference>
<feature type="region of interest" description="Disordered" evidence="1">
    <location>
        <begin position="135"/>
        <end position="182"/>
    </location>
</feature>
<feature type="region of interest" description="Disordered" evidence="1">
    <location>
        <begin position="458"/>
        <end position="510"/>
    </location>
</feature>
<accession>A0A1Y1JF14</accession>
<proteinExistence type="predicted"/>
<dbReference type="EMBL" id="BDQF01000010">
    <property type="protein sequence ID" value="GAW80840.1"/>
    <property type="molecule type" value="Genomic_DNA"/>
</dbReference>
<sequence length="730" mass="86706">MSYIIKNNVERGILQFHLHLLLHSAIHSVLHFFFYVVPHFFLHFRYNLSFYLLFFAYTHEITHCKNVNRVEPPHGIIAQQPIFSVISNDIKLKNKVDYSRRAFYLQDGVKVYEQVTNKCKVYFLPLVWPSSEKGNHQGEQIQGDFNSAHTGDLTSGHTDDLTSAHTSGHTAEEPNTGGKETPFEYLQKNLGEIKKKIEMIATHIKKSELVIVPINYHDILNKHLLDIPQFSNFLNALDLIFLVNQTRGKHNVIFFIYNFYENDDNFLWPSKTWISDHGKNEKLEISKIVKSFLQNHWKENYQKCVNDMFIFEKENSIDFEMLHDKIERKKIYKWKNIPISKKFEKKQDSKSSTTIPEMKKNDRNSISIFSNCKVDTLKNATSENYFVYNFFSNLKISILHEYLKLASQLKIDDFSQETDATKINRKMNETIKDIDILINKFMSFQLNKKIIKSEKSMEQIKGEKSMEQKKSEKSMEQIKGEKSMEQKKSEKSMEQKKSEKSMEQRKSEKDFEQIKNKQYSYLVHIILTDMLEKYEHNLDSLIRYLYQKYKQQIKKIKISSNMINEFKKEIHNIDQLFDQYNLSISFIPYFKTKGREYEFQEKANYISYYMKMKLFQILNETTIEIVNYYISQGLYIQHYDFNSIFLSHKKYSIFSYLLHRLAELLKNKINFTFNYLSLNAFGLSSYKDDISISPKRDLMITTSEIDQVEKINIPTSHYSKILLSMDSYKK</sequence>
<name>A0A1Y1JF14_PLAGO</name>
<keyword evidence="2" id="KW-0812">Transmembrane</keyword>
<reference evidence="4" key="1">
    <citation type="submission" date="2017-04" db="EMBL/GenBank/DDBJ databases">
        <title>Plasmodium gonderi genome.</title>
        <authorList>
            <person name="Arisue N."/>
            <person name="Honma H."/>
            <person name="Kawai S."/>
            <person name="Tougan T."/>
            <person name="Tanabe K."/>
            <person name="Horii T."/>
        </authorList>
    </citation>
    <scope>NUCLEOTIDE SEQUENCE [LARGE SCALE GENOMIC DNA]</scope>
    <source>
        <strain evidence="4">ATCC 30045</strain>
    </source>
</reference>
<dbReference type="GeneID" id="39747558"/>
<evidence type="ECO:0000313" key="3">
    <source>
        <dbReference type="EMBL" id="GAW80840.1"/>
    </source>
</evidence>